<dbReference type="EMBL" id="CP054257">
    <property type="protein sequence ID" value="QTQ12378.1"/>
    <property type="molecule type" value="Genomic_DNA"/>
</dbReference>
<name>A0A975F112_9SPIR</name>
<dbReference type="GO" id="GO:0008168">
    <property type="term" value="F:methyltransferase activity"/>
    <property type="evidence" value="ECO:0007669"/>
    <property type="project" value="UniProtKB-KW"/>
</dbReference>
<gene>
    <name evidence="4" type="ORF">HRI96_09305</name>
</gene>
<evidence type="ECO:0000259" key="3">
    <source>
        <dbReference type="Pfam" id="PF13649"/>
    </source>
</evidence>
<organism evidence="4 5">
    <name type="scientific">Treponema parvum</name>
    <dbReference type="NCBI Taxonomy" id="138851"/>
    <lineage>
        <taxon>Bacteria</taxon>
        <taxon>Pseudomonadati</taxon>
        <taxon>Spirochaetota</taxon>
        <taxon>Spirochaetia</taxon>
        <taxon>Spirochaetales</taxon>
        <taxon>Treponemataceae</taxon>
        <taxon>Treponema</taxon>
    </lineage>
</organism>
<dbReference type="Gene3D" id="3.40.50.150">
    <property type="entry name" value="Vaccinia Virus protein VP39"/>
    <property type="match status" value="1"/>
</dbReference>
<dbReference type="RefSeq" id="WP_210117092.1">
    <property type="nucleotide sequence ID" value="NZ_CP054257.1"/>
</dbReference>
<dbReference type="PANTHER" id="PTHR43861:SF1">
    <property type="entry name" value="TRANS-ACONITATE 2-METHYLTRANSFERASE"/>
    <property type="match status" value="1"/>
</dbReference>
<evidence type="ECO:0000256" key="2">
    <source>
        <dbReference type="ARBA" id="ARBA00022679"/>
    </source>
</evidence>
<feature type="domain" description="Methyltransferase" evidence="3">
    <location>
        <begin position="59"/>
        <end position="154"/>
    </location>
</feature>
<proteinExistence type="predicted"/>
<dbReference type="InterPro" id="IPR041698">
    <property type="entry name" value="Methyltransf_25"/>
</dbReference>
<reference evidence="4" key="1">
    <citation type="submission" date="2020-05" db="EMBL/GenBank/DDBJ databases">
        <authorList>
            <person name="Zeng H."/>
            <person name="Chan Y.K."/>
            <person name="Watt R.M."/>
        </authorList>
    </citation>
    <scope>NUCLEOTIDE SEQUENCE</scope>
    <source>
        <strain evidence="4">ATCC 700773</strain>
    </source>
</reference>
<dbReference type="GO" id="GO:0032259">
    <property type="term" value="P:methylation"/>
    <property type="evidence" value="ECO:0007669"/>
    <property type="project" value="UniProtKB-KW"/>
</dbReference>
<accession>A0A975F112</accession>
<dbReference type="Proteomes" id="UP000671995">
    <property type="component" value="Chromosome"/>
</dbReference>
<dbReference type="CDD" id="cd02440">
    <property type="entry name" value="AdoMet_MTases"/>
    <property type="match status" value="1"/>
</dbReference>
<evidence type="ECO:0000256" key="1">
    <source>
        <dbReference type="ARBA" id="ARBA00022603"/>
    </source>
</evidence>
<keyword evidence="1 4" id="KW-0489">Methyltransferase</keyword>
<dbReference type="PANTHER" id="PTHR43861">
    <property type="entry name" value="TRANS-ACONITATE 2-METHYLTRANSFERASE-RELATED"/>
    <property type="match status" value="1"/>
</dbReference>
<reference evidence="4" key="2">
    <citation type="journal article" date="2021" name="Microbiol. Resour. Announc.">
        <title>Complete Genome Sequences of Three Human Oral Treponema parvum Isolates.</title>
        <authorList>
            <person name="Zeng H."/>
            <person name="Watt R.M."/>
        </authorList>
    </citation>
    <scope>NUCLEOTIDE SEQUENCE</scope>
    <source>
        <strain evidence="4">ATCC 700773</strain>
    </source>
</reference>
<protein>
    <submittedName>
        <fullName evidence="4">Class I SAM-dependent methyltransferase</fullName>
    </submittedName>
</protein>
<keyword evidence="2" id="KW-0808">Transferase</keyword>
<dbReference type="SUPFAM" id="SSF53335">
    <property type="entry name" value="S-adenosyl-L-methionine-dependent methyltransferases"/>
    <property type="match status" value="1"/>
</dbReference>
<dbReference type="Gene3D" id="2.20.25.110">
    <property type="entry name" value="S-adenosyl-L-methionine-dependent methyltransferases"/>
    <property type="match status" value="1"/>
</dbReference>
<dbReference type="AlphaFoldDB" id="A0A975F112"/>
<evidence type="ECO:0000313" key="5">
    <source>
        <dbReference type="Proteomes" id="UP000671995"/>
    </source>
</evidence>
<sequence>MNADIQVLSPNGRKKEWFENEDFWNNFAPIMFDAQRWAEAPTVADSVCKIAGLGRGSSVLDAGCGPGRIAIELALKGISVTGVDLIQSELDAAAETAAAENVNIELVKADLRTYTSEKKFDAAVSLYTSFGYCESVEDDMKILEHICDTVKDDGWFILECTSRETAILYFTEGEWFERAGKTVLTQFSVKGAWEGLLSKWILIDNRTGARIEHEFVQRLYSAVELKRMMAAAGFKSAEIYGDFDFSPYDQKARTMVIVARK</sequence>
<evidence type="ECO:0000313" key="4">
    <source>
        <dbReference type="EMBL" id="QTQ12378.1"/>
    </source>
</evidence>
<dbReference type="Pfam" id="PF13649">
    <property type="entry name" value="Methyltransf_25"/>
    <property type="match status" value="1"/>
</dbReference>
<dbReference type="InterPro" id="IPR029063">
    <property type="entry name" value="SAM-dependent_MTases_sf"/>
</dbReference>